<reference evidence="6" key="1">
    <citation type="journal article" date="2019" name="Int. J. Syst. Evol. Microbiol.">
        <title>The Global Catalogue of Microorganisms (GCM) 10K type strain sequencing project: providing services to taxonomists for standard genome sequencing and annotation.</title>
        <authorList>
            <consortium name="The Broad Institute Genomics Platform"/>
            <consortium name="The Broad Institute Genome Sequencing Center for Infectious Disease"/>
            <person name="Wu L."/>
            <person name="Ma J."/>
        </authorList>
    </citation>
    <scope>NUCLEOTIDE SEQUENCE [LARGE SCALE GENOMIC DNA]</scope>
    <source>
        <strain evidence="6">KACC 14249</strain>
    </source>
</reference>
<dbReference type="GO" id="GO:0016746">
    <property type="term" value="F:acyltransferase activity"/>
    <property type="evidence" value="ECO:0007669"/>
    <property type="project" value="UniProtKB-KW"/>
</dbReference>
<dbReference type="InterPro" id="IPR000182">
    <property type="entry name" value="GNAT_dom"/>
</dbReference>
<name>A0ABW1JIU6_9ACTN</name>
<protein>
    <submittedName>
        <fullName evidence="5">GNAT family N-acetyltransferase</fullName>
        <ecNumber evidence="5">2.3.1.-</ecNumber>
    </submittedName>
</protein>
<dbReference type="RefSeq" id="WP_345714615.1">
    <property type="nucleotide sequence ID" value="NZ_BAABFP010000002.1"/>
</dbReference>
<evidence type="ECO:0000259" key="4">
    <source>
        <dbReference type="PROSITE" id="PS51186"/>
    </source>
</evidence>
<sequence>MLSARGERVHVRPVAPQDVEPFRAAVAASNERISRWNPVDAERIQLDLADQSPTRRTLMIVANDPGGAHGLVGRVNVSNLVRGTFQSASMGYDAYDPYAGRGLFREGLGLVVDLAFRSQDEGGLGLHRIEANVQPANSRSAGVLRSLGFRHEGETPRMLWLNGPGGHAWRGHERYAVTIEEWPATPYAPHRRARRVVLVNGLPGSGKTTLAGALAEELALPLLSKDLVKEAVGDRLPPGDAARLGGSSSLLGAGSIEAVWALLAGCPSGAVVENWWAREYVDLALTGLHSAGVNPESAVEVWCDVPAAVARQRYETRTRSVVHGPSLDLPWWDGPAPAAAAPLALGPVVRFDTRPALSRAAVARLALDVRALTP</sequence>
<dbReference type="Pfam" id="PF13671">
    <property type="entry name" value="AAA_33"/>
    <property type="match status" value="1"/>
</dbReference>
<dbReference type="EMBL" id="JBHSRD010000006">
    <property type="protein sequence ID" value="MFC6008668.1"/>
    <property type="molecule type" value="Genomic_DNA"/>
</dbReference>
<dbReference type="PROSITE" id="PS51186">
    <property type="entry name" value="GNAT"/>
    <property type="match status" value="1"/>
</dbReference>
<comment type="caution">
    <text evidence="5">The sequence shown here is derived from an EMBL/GenBank/DDBJ whole genome shotgun (WGS) entry which is preliminary data.</text>
</comment>
<dbReference type="SUPFAM" id="SSF55729">
    <property type="entry name" value="Acyl-CoA N-acyltransferases (Nat)"/>
    <property type="match status" value="1"/>
</dbReference>
<dbReference type="Proteomes" id="UP001596189">
    <property type="component" value="Unassembled WGS sequence"/>
</dbReference>
<dbReference type="PANTHER" id="PTHR43792:SF8">
    <property type="entry name" value="[RIBOSOMAL PROTEIN US5]-ALANINE N-ACETYLTRANSFERASE"/>
    <property type="match status" value="1"/>
</dbReference>
<accession>A0ABW1JIU6</accession>
<keyword evidence="6" id="KW-1185">Reference proteome</keyword>
<dbReference type="InterPro" id="IPR051531">
    <property type="entry name" value="N-acetyltransferase"/>
</dbReference>
<dbReference type="PANTHER" id="PTHR43792">
    <property type="entry name" value="GNAT FAMILY, PUTATIVE (AFU_ORTHOLOGUE AFUA_3G00765)-RELATED-RELATED"/>
    <property type="match status" value="1"/>
</dbReference>
<dbReference type="Gene3D" id="3.40.50.300">
    <property type="entry name" value="P-loop containing nucleotide triphosphate hydrolases"/>
    <property type="match status" value="1"/>
</dbReference>
<dbReference type="InterPro" id="IPR027417">
    <property type="entry name" value="P-loop_NTPase"/>
</dbReference>
<dbReference type="InterPro" id="IPR016181">
    <property type="entry name" value="Acyl_CoA_acyltransferase"/>
</dbReference>
<proteinExistence type="inferred from homology"/>
<evidence type="ECO:0000256" key="2">
    <source>
        <dbReference type="ARBA" id="ARBA00023315"/>
    </source>
</evidence>
<keyword evidence="2 5" id="KW-0012">Acyltransferase</keyword>
<evidence type="ECO:0000256" key="1">
    <source>
        <dbReference type="ARBA" id="ARBA00022679"/>
    </source>
</evidence>
<dbReference type="SUPFAM" id="SSF52540">
    <property type="entry name" value="P-loop containing nucleoside triphosphate hydrolases"/>
    <property type="match status" value="1"/>
</dbReference>
<feature type="domain" description="N-acetyltransferase" evidence="4">
    <location>
        <begin position="9"/>
        <end position="180"/>
    </location>
</feature>
<dbReference type="Pfam" id="PF13302">
    <property type="entry name" value="Acetyltransf_3"/>
    <property type="match status" value="1"/>
</dbReference>
<dbReference type="Gene3D" id="3.40.630.30">
    <property type="match status" value="1"/>
</dbReference>
<comment type="similarity">
    <text evidence="3">Belongs to the acetyltransferase family. RimJ subfamily.</text>
</comment>
<dbReference type="EC" id="2.3.1.-" evidence="5"/>
<gene>
    <name evidence="5" type="ORF">ACFQDO_16150</name>
</gene>
<evidence type="ECO:0000313" key="5">
    <source>
        <dbReference type="EMBL" id="MFC6008668.1"/>
    </source>
</evidence>
<organism evidence="5 6">
    <name type="scientific">Angustibacter luteus</name>
    <dbReference type="NCBI Taxonomy" id="658456"/>
    <lineage>
        <taxon>Bacteria</taxon>
        <taxon>Bacillati</taxon>
        <taxon>Actinomycetota</taxon>
        <taxon>Actinomycetes</taxon>
        <taxon>Kineosporiales</taxon>
        <taxon>Kineosporiaceae</taxon>
    </lineage>
</organism>
<evidence type="ECO:0000313" key="6">
    <source>
        <dbReference type="Proteomes" id="UP001596189"/>
    </source>
</evidence>
<keyword evidence="1 5" id="KW-0808">Transferase</keyword>
<evidence type="ECO:0000256" key="3">
    <source>
        <dbReference type="ARBA" id="ARBA00038502"/>
    </source>
</evidence>